<reference evidence="1" key="1">
    <citation type="submission" date="2020-12" db="EMBL/GenBank/DDBJ databases">
        <title>Enhanced detection system for hospital associated transmission using whole genome sequencing surveillance.</title>
        <authorList>
            <person name="Harrison L.H."/>
            <person name="Van Tyne D."/>
            <person name="Marsh J.W."/>
            <person name="Griffith M.P."/>
            <person name="Snyder D.J."/>
            <person name="Cooper V.S."/>
            <person name="Mustapha M."/>
        </authorList>
    </citation>
    <scope>NUCLEOTIDE SEQUENCE</scope>
    <source>
        <strain evidence="1">PSB00042</strain>
    </source>
</reference>
<comment type="caution">
    <text evidence="1">The sequence shown here is derived from an EMBL/GenBank/DDBJ whole genome shotgun (WGS) entry which is preliminary data.</text>
</comment>
<evidence type="ECO:0000313" key="2">
    <source>
        <dbReference type="Proteomes" id="UP000637061"/>
    </source>
</evidence>
<name>A0A8I1ED57_PSEPU</name>
<gene>
    <name evidence="1" type="ORF">JEU22_04080</name>
</gene>
<accession>A0A8I1ED57</accession>
<dbReference type="RefSeq" id="WP_198746698.1">
    <property type="nucleotide sequence ID" value="NZ_JAEHTE010000002.1"/>
</dbReference>
<sequence length="106" mass="12243">MEKTIKNLKAGDTLFVLKRHYNKPGPYLMEIVTVGHKWISLQGQVKLCRHTLKADGFTGYLSEEHYEEHCRIVRMRERCAKNMTQATTEQIEEIAKILGVNGDKPQ</sequence>
<dbReference type="Proteomes" id="UP000637061">
    <property type="component" value="Unassembled WGS sequence"/>
</dbReference>
<dbReference type="Pfam" id="PF24203">
    <property type="entry name" value="Phage_ProQ_C_like"/>
    <property type="match status" value="1"/>
</dbReference>
<proteinExistence type="predicted"/>
<dbReference type="EMBL" id="JAEHTE010000002">
    <property type="protein sequence ID" value="MBI6883084.1"/>
    <property type="molecule type" value="Genomic_DNA"/>
</dbReference>
<protein>
    <submittedName>
        <fullName evidence="1">Uncharacterized protein</fullName>
    </submittedName>
</protein>
<organism evidence="1 2">
    <name type="scientific">Pseudomonas putida</name>
    <name type="common">Arthrobacter siderocapsulatus</name>
    <dbReference type="NCBI Taxonomy" id="303"/>
    <lineage>
        <taxon>Bacteria</taxon>
        <taxon>Pseudomonadati</taxon>
        <taxon>Pseudomonadota</taxon>
        <taxon>Gammaproteobacteria</taxon>
        <taxon>Pseudomonadales</taxon>
        <taxon>Pseudomonadaceae</taxon>
        <taxon>Pseudomonas</taxon>
    </lineage>
</organism>
<dbReference type="InterPro" id="IPR056982">
    <property type="entry name" value="Phage_ProQ_C-like"/>
</dbReference>
<dbReference type="AlphaFoldDB" id="A0A8I1ED57"/>
<evidence type="ECO:0000313" key="1">
    <source>
        <dbReference type="EMBL" id="MBI6883084.1"/>
    </source>
</evidence>